<dbReference type="InterPro" id="IPR002092">
    <property type="entry name" value="DNA-dir_Rpol_phage-type"/>
</dbReference>
<evidence type="ECO:0000256" key="1">
    <source>
        <dbReference type="ARBA" id="ARBA00009493"/>
    </source>
</evidence>
<dbReference type="PANTHER" id="PTHR10102:SF1">
    <property type="entry name" value="DNA-DIRECTED RNA POLYMERASE 3, CHLOROPLASTIC"/>
    <property type="match status" value="1"/>
</dbReference>
<feature type="domain" description="NAF" evidence="8">
    <location>
        <begin position="113"/>
        <end position="137"/>
    </location>
</feature>
<name>A0AAN9ED00_CROPI</name>
<dbReference type="GO" id="GO:0003677">
    <property type="term" value="F:DNA binding"/>
    <property type="evidence" value="ECO:0007669"/>
    <property type="project" value="InterPro"/>
</dbReference>
<dbReference type="Proteomes" id="UP001372338">
    <property type="component" value="Unassembled WGS sequence"/>
</dbReference>
<comment type="caution">
    <text evidence="9">The sequence shown here is derived from an EMBL/GenBank/DDBJ whole genome shotgun (WGS) entry which is preliminary data.</text>
</comment>
<keyword evidence="6" id="KW-0804">Transcription</keyword>
<dbReference type="PROSITE" id="PS50816">
    <property type="entry name" value="NAF"/>
    <property type="match status" value="1"/>
</dbReference>
<dbReference type="Gene3D" id="3.30.310.80">
    <property type="entry name" value="Kinase associated domain 1, KA1"/>
    <property type="match status" value="1"/>
</dbReference>
<dbReference type="Pfam" id="PF00940">
    <property type="entry name" value="RNA_pol"/>
    <property type="match status" value="1"/>
</dbReference>
<keyword evidence="5" id="KW-0548">Nucleotidyltransferase</keyword>
<evidence type="ECO:0000259" key="8">
    <source>
        <dbReference type="PROSITE" id="PS50816"/>
    </source>
</evidence>
<reference evidence="9 10" key="1">
    <citation type="submission" date="2024-01" db="EMBL/GenBank/DDBJ databases">
        <title>The genomes of 5 underutilized Papilionoideae crops provide insights into root nodulation and disease resistanc.</title>
        <authorList>
            <person name="Yuan L."/>
        </authorList>
    </citation>
    <scope>NUCLEOTIDE SEQUENCE [LARGE SCALE GENOMIC DNA]</scope>
    <source>
        <strain evidence="9">ZHUSHIDOU_FW_LH</strain>
        <tissue evidence="9">Leaf</tissue>
    </source>
</reference>
<dbReference type="GO" id="GO:0006390">
    <property type="term" value="P:mitochondrial transcription"/>
    <property type="evidence" value="ECO:0007669"/>
    <property type="project" value="TreeGrafter"/>
</dbReference>
<evidence type="ECO:0000256" key="3">
    <source>
        <dbReference type="ARBA" id="ARBA00022478"/>
    </source>
</evidence>
<evidence type="ECO:0000256" key="2">
    <source>
        <dbReference type="ARBA" id="ARBA00012418"/>
    </source>
</evidence>
<dbReference type="AlphaFoldDB" id="A0AAN9ED00"/>
<evidence type="ECO:0000256" key="7">
    <source>
        <dbReference type="ARBA" id="ARBA00048552"/>
    </source>
</evidence>
<dbReference type="SUPFAM" id="SSF56672">
    <property type="entry name" value="DNA/RNA polymerases"/>
    <property type="match status" value="1"/>
</dbReference>
<dbReference type="InterPro" id="IPR004041">
    <property type="entry name" value="NAF_dom"/>
</dbReference>
<keyword evidence="10" id="KW-1185">Reference proteome</keyword>
<gene>
    <name evidence="9" type="ORF">RIF29_28453</name>
</gene>
<sequence>MTSVYGVTFIGAREQIKRRLEEKGLITDDKLLFFASCYAAKRYSIQFLHVTLAALGEVFEAACGIMGWLGDCVKVIAYDNQAVLWTIPFGIPVVQPYCKTERHLHHVTEKKEEQPTAMNAFELISMSKGLNLENLFDEQGFKRETRFISKPSAKEIINRIEEVAKLLGFNVQKKNYKHASIGMSVTLIDDGPIETNGGD</sequence>
<evidence type="ECO:0000256" key="6">
    <source>
        <dbReference type="ARBA" id="ARBA00023163"/>
    </source>
</evidence>
<evidence type="ECO:0000256" key="4">
    <source>
        <dbReference type="ARBA" id="ARBA00022679"/>
    </source>
</evidence>
<comment type="similarity">
    <text evidence="1">Belongs to the phage and mitochondrial RNA polymerase family.</text>
</comment>
<dbReference type="GO" id="GO:0003899">
    <property type="term" value="F:DNA-directed RNA polymerase activity"/>
    <property type="evidence" value="ECO:0007669"/>
    <property type="project" value="UniProtKB-EC"/>
</dbReference>
<dbReference type="InterPro" id="IPR018451">
    <property type="entry name" value="NAF/FISL_domain"/>
</dbReference>
<dbReference type="EC" id="2.7.7.6" evidence="2"/>
<accession>A0AAN9ED00</accession>
<dbReference type="GO" id="GO:0007165">
    <property type="term" value="P:signal transduction"/>
    <property type="evidence" value="ECO:0007669"/>
    <property type="project" value="InterPro"/>
</dbReference>
<dbReference type="Pfam" id="PF03822">
    <property type="entry name" value="NAF"/>
    <property type="match status" value="1"/>
</dbReference>
<dbReference type="InterPro" id="IPR046950">
    <property type="entry name" value="DNA-dir_Rpol_C_phage-type"/>
</dbReference>
<dbReference type="CDD" id="cd12195">
    <property type="entry name" value="CIPK_C"/>
    <property type="match status" value="1"/>
</dbReference>
<proteinExistence type="inferred from homology"/>
<evidence type="ECO:0000313" key="10">
    <source>
        <dbReference type="Proteomes" id="UP001372338"/>
    </source>
</evidence>
<protein>
    <recommendedName>
        <fullName evidence="2">DNA-directed RNA polymerase</fullName>
        <ecNumber evidence="2">2.7.7.6</ecNumber>
    </recommendedName>
</protein>
<comment type="catalytic activity">
    <reaction evidence="7">
        <text>RNA(n) + a ribonucleoside 5'-triphosphate = RNA(n+1) + diphosphate</text>
        <dbReference type="Rhea" id="RHEA:21248"/>
        <dbReference type="Rhea" id="RHEA-COMP:14527"/>
        <dbReference type="Rhea" id="RHEA-COMP:17342"/>
        <dbReference type="ChEBI" id="CHEBI:33019"/>
        <dbReference type="ChEBI" id="CHEBI:61557"/>
        <dbReference type="ChEBI" id="CHEBI:140395"/>
        <dbReference type="EC" id="2.7.7.6"/>
    </reaction>
</comment>
<keyword evidence="4" id="KW-0808">Transferase</keyword>
<organism evidence="9 10">
    <name type="scientific">Crotalaria pallida</name>
    <name type="common">Smooth rattlebox</name>
    <name type="synonym">Crotalaria striata</name>
    <dbReference type="NCBI Taxonomy" id="3830"/>
    <lineage>
        <taxon>Eukaryota</taxon>
        <taxon>Viridiplantae</taxon>
        <taxon>Streptophyta</taxon>
        <taxon>Embryophyta</taxon>
        <taxon>Tracheophyta</taxon>
        <taxon>Spermatophyta</taxon>
        <taxon>Magnoliopsida</taxon>
        <taxon>eudicotyledons</taxon>
        <taxon>Gunneridae</taxon>
        <taxon>Pentapetalae</taxon>
        <taxon>rosids</taxon>
        <taxon>fabids</taxon>
        <taxon>Fabales</taxon>
        <taxon>Fabaceae</taxon>
        <taxon>Papilionoideae</taxon>
        <taxon>50 kb inversion clade</taxon>
        <taxon>genistoids sensu lato</taxon>
        <taxon>core genistoids</taxon>
        <taxon>Crotalarieae</taxon>
        <taxon>Crotalaria</taxon>
    </lineage>
</organism>
<evidence type="ECO:0000256" key="5">
    <source>
        <dbReference type="ARBA" id="ARBA00022695"/>
    </source>
</evidence>
<evidence type="ECO:0000313" key="9">
    <source>
        <dbReference type="EMBL" id="KAK7255051.1"/>
    </source>
</evidence>
<dbReference type="InterPro" id="IPR043502">
    <property type="entry name" value="DNA/RNA_pol_sf"/>
</dbReference>
<dbReference type="PANTHER" id="PTHR10102">
    <property type="entry name" value="DNA-DIRECTED RNA POLYMERASE, MITOCHONDRIAL"/>
    <property type="match status" value="1"/>
</dbReference>
<dbReference type="EMBL" id="JAYWIO010000006">
    <property type="protein sequence ID" value="KAK7255051.1"/>
    <property type="molecule type" value="Genomic_DNA"/>
</dbReference>
<keyword evidence="3" id="KW-0240">DNA-directed RNA polymerase</keyword>
<dbReference type="GO" id="GO:0034245">
    <property type="term" value="C:mitochondrial DNA-directed RNA polymerase complex"/>
    <property type="evidence" value="ECO:0007669"/>
    <property type="project" value="TreeGrafter"/>
</dbReference>